<evidence type="ECO:0000313" key="2">
    <source>
        <dbReference type="Proteomes" id="UP000186922"/>
    </source>
</evidence>
<dbReference type="EMBL" id="BDGG01000002">
    <property type="protein sequence ID" value="GAU91139.1"/>
    <property type="molecule type" value="Genomic_DNA"/>
</dbReference>
<reference evidence="1 2" key="1">
    <citation type="journal article" date="2016" name="Nat. Commun.">
        <title>Extremotolerant tardigrade genome and improved radiotolerance of human cultured cells by tardigrade-unique protein.</title>
        <authorList>
            <person name="Hashimoto T."/>
            <person name="Horikawa D.D."/>
            <person name="Saito Y."/>
            <person name="Kuwahara H."/>
            <person name="Kozuka-Hata H."/>
            <person name="Shin-I T."/>
            <person name="Minakuchi Y."/>
            <person name="Ohishi K."/>
            <person name="Motoyama A."/>
            <person name="Aizu T."/>
            <person name="Enomoto A."/>
            <person name="Kondo K."/>
            <person name="Tanaka S."/>
            <person name="Hara Y."/>
            <person name="Koshikawa S."/>
            <person name="Sagara H."/>
            <person name="Miura T."/>
            <person name="Yokobori S."/>
            <person name="Miyagawa K."/>
            <person name="Suzuki Y."/>
            <person name="Kubo T."/>
            <person name="Oyama M."/>
            <person name="Kohara Y."/>
            <person name="Fujiyama A."/>
            <person name="Arakawa K."/>
            <person name="Katayama T."/>
            <person name="Toyoda A."/>
            <person name="Kunieda T."/>
        </authorList>
    </citation>
    <scope>NUCLEOTIDE SEQUENCE [LARGE SCALE GENOMIC DNA]</scope>
    <source>
        <strain evidence="1 2">YOKOZUNA-1</strain>
    </source>
</reference>
<feature type="non-terminal residue" evidence="1">
    <location>
        <position position="147"/>
    </location>
</feature>
<evidence type="ECO:0000313" key="1">
    <source>
        <dbReference type="EMBL" id="GAU91139.1"/>
    </source>
</evidence>
<sequence>MRAPLHTTFGAFRFQASQIVFCNISDLQQFIFRVQLLEDLQSLFLEKIVSFLNKFFRVVSSYALEPTERSSLVGFTEWDIEMNRTHTVSNLYNSVLFTEYLYLTWQSIQTESHTSLSKRTSSLIDWGNPWIRNGRPRALNLETLVLR</sequence>
<proteinExistence type="predicted"/>
<organism evidence="1 2">
    <name type="scientific">Ramazzottius varieornatus</name>
    <name type="common">Water bear</name>
    <name type="synonym">Tardigrade</name>
    <dbReference type="NCBI Taxonomy" id="947166"/>
    <lineage>
        <taxon>Eukaryota</taxon>
        <taxon>Metazoa</taxon>
        <taxon>Ecdysozoa</taxon>
        <taxon>Tardigrada</taxon>
        <taxon>Eutardigrada</taxon>
        <taxon>Parachela</taxon>
        <taxon>Hypsibioidea</taxon>
        <taxon>Ramazzottiidae</taxon>
        <taxon>Ramazzottius</taxon>
    </lineage>
</organism>
<protein>
    <submittedName>
        <fullName evidence="1">Uncharacterized protein</fullName>
    </submittedName>
</protein>
<keyword evidence="2" id="KW-1185">Reference proteome</keyword>
<gene>
    <name evidence="1" type="primary">RvY_03454-1</name>
    <name evidence="1" type="synonym">RvY_03454.1</name>
    <name evidence="1" type="ORF">RvY_03454</name>
</gene>
<comment type="caution">
    <text evidence="1">The sequence shown here is derived from an EMBL/GenBank/DDBJ whole genome shotgun (WGS) entry which is preliminary data.</text>
</comment>
<accession>A0A1D1UN36</accession>
<dbReference type="AlphaFoldDB" id="A0A1D1UN36"/>
<dbReference type="Proteomes" id="UP000186922">
    <property type="component" value="Unassembled WGS sequence"/>
</dbReference>
<name>A0A1D1UN36_RAMVA</name>